<reference evidence="3 4" key="1">
    <citation type="journal article" date="2018" name="J. Allergy Clin. Immunol.">
        <title>High-quality assembly of Dermatophagoides pteronyssinus genome and transcriptome reveals a wide range of novel allergens.</title>
        <authorList>
            <person name="Liu X.Y."/>
            <person name="Yang K.Y."/>
            <person name="Wang M.Q."/>
            <person name="Kwok J.S."/>
            <person name="Zeng X."/>
            <person name="Yang Z."/>
            <person name="Xiao X.J."/>
            <person name="Lau C.P."/>
            <person name="Li Y."/>
            <person name="Huang Z.M."/>
            <person name="Ba J.G."/>
            <person name="Yim A.K."/>
            <person name="Ouyang C.Y."/>
            <person name="Ngai S.M."/>
            <person name="Chan T.F."/>
            <person name="Leung E.L."/>
            <person name="Liu L."/>
            <person name="Liu Z.G."/>
            <person name="Tsui S.K."/>
        </authorList>
    </citation>
    <scope>NUCLEOTIDE SEQUENCE [LARGE SCALE GENOMIC DNA]</scope>
    <source>
        <strain evidence="3">Derp</strain>
    </source>
</reference>
<feature type="region of interest" description="Disordered" evidence="1">
    <location>
        <begin position="1079"/>
        <end position="1106"/>
    </location>
</feature>
<feature type="compositionally biased region" description="Polar residues" evidence="1">
    <location>
        <begin position="640"/>
        <end position="672"/>
    </location>
</feature>
<evidence type="ECO:0000259" key="2">
    <source>
        <dbReference type="Pfam" id="PF19032"/>
    </source>
</evidence>
<dbReference type="EMBL" id="NJHN03000088">
    <property type="protein sequence ID" value="KAH9416719.1"/>
    <property type="molecule type" value="Genomic_DNA"/>
</dbReference>
<feature type="compositionally biased region" description="Low complexity" evidence="1">
    <location>
        <begin position="100"/>
        <end position="124"/>
    </location>
</feature>
<feature type="region of interest" description="Disordered" evidence="1">
    <location>
        <begin position="19"/>
        <end position="137"/>
    </location>
</feature>
<feature type="region of interest" description="Disordered" evidence="1">
    <location>
        <begin position="154"/>
        <end position="196"/>
    </location>
</feature>
<gene>
    <name evidence="3" type="ORF">DERP_012187</name>
</gene>
<feature type="compositionally biased region" description="Basic and acidic residues" evidence="1">
    <location>
        <begin position="76"/>
        <end position="90"/>
    </location>
</feature>
<reference evidence="3 4" key="2">
    <citation type="journal article" date="2022" name="Mol. Biol. Evol.">
        <title>Comparative Genomics Reveals Insights into the Divergent Evolution of Astigmatic Mites and Household Pest Adaptations.</title>
        <authorList>
            <person name="Xiong Q."/>
            <person name="Wan A.T."/>
            <person name="Liu X."/>
            <person name="Fung C.S."/>
            <person name="Xiao X."/>
            <person name="Malainual N."/>
            <person name="Hou J."/>
            <person name="Wang L."/>
            <person name="Wang M."/>
            <person name="Yang K.Y."/>
            <person name="Cui Y."/>
            <person name="Leung E.L."/>
            <person name="Nong W."/>
            <person name="Shin S.K."/>
            <person name="Au S.W."/>
            <person name="Jeong K.Y."/>
            <person name="Chew F.T."/>
            <person name="Hui J.H."/>
            <person name="Leung T.F."/>
            <person name="Tungtrongchitr A."/>
            <person name="Zhong N."/>
            <person name="Liu Z."/>
            <person name="Tsui S.K."/>
        </authorList>
    </citation>
    <scope>NUCLEOTIDE SEQUENCE [LARGE SCALE GENOMIC DNA]</scope>
    <source>
        <strain evidence="3">Derp</strain>
    </source>
</reference>
<organism evidence="3 4">
    <name type="scientific">Dermatophagoides pteronyssinus</name>
    <name type="common">European house dust mite</name>
    <dbReference type="NCBI Taxonomy" id="6956"/>
    <lineage>
        <taxon>Eukaryota</taxon>
        <taxon>Metazoa</taxon>
        <taxon>Ecdysozoa</taxon>
        <taxon>Arthropoda</taxon>
        <taxon>Chelicerata</taxon>
        <taxon>Arachnida</taxon>
        <taxon>Acari</taxon>
        <taxon>Acariformes</taxon>
        <taxon>Sarcoptiformes</taxon>
        <taxon>Astigmata</taxon>
        <taxon>Psoroptidia</taxon>
        <taxon>Analgoidea</taxon>
        <taxon>Pyroglyphidae</taxon>
        <taxon>Dermatophagoidinae</taxon>
        <taxon>Dermatophagoides</taxon>
    </lineage>
</organism>
<protein>
    <recommendedName>
        <fullName evidence="2">CCZ1/INTU second Longin domain-containing protein</fullName>
    </recommendedName>
</protein>
<comment type="caution">
    <text evidence="3">The sequence shown here is derived from an EMBL/GenBank/DDBJ whole genome shotgun (WGS) entry which is preliminary data.</text>
</comment>
<feature type="compositionally biased region" description="Low complexity" evidence="1">
    <location>
        <begin position="38"/>
        <end position="51"/>
    </location>
</feature>
<feature type="region of interest" description="Disordered" evidence="1">
    <location>
        <begin position="626"/>
        <end position="713"/>
    </location>
</feature>
<evidence type="ECO:0000313" key="4">
    <source>
        <dbReference type="Proteomes" id="UP000887458"/>
    </source>
</evidence>
<feature type="compositionally biased region" description="Low complexity" evidence="1">
    <location>
        <begin position="701"/>
        <end position="713"/>
    </location>
</feature>
<feature type="region of interest" description="Disordered" evidence="1">
    <location>
        <begin position="284"/>
        <end position="318"/>
    </location>
</feature>
<feature type="compositionally biased region" description="Low complexity" evidence="1">
    <location>
        <begin position="157"/>
        <end position="193"/>
    </location>
</feature>
<dbReference type="InterPro" id="IPR043988">
    <property type="entry name" value="CCZ1/INTU_longin_2"/>
</dbReference>
<feature type="compositionally biased region" description="Polar residues" evidence="1">
    <location>
        <begin position="284"/>
        <end position="314"/>
    </location>
</feature>
<dbReference type="Proteomes" id="UP000887458">
    <property type="component" value="Unassembled WGS sequence"/>
</dbReference>
<feature type="domain" description="CCZ1/INTU second Longin" evidence="2">
    <location>
        <begin position="1396"/>
        <end position="1491"/>
    </location>
</feature>
<keyword evidence="4" id="KW-1185">Reference proteome</keyword>
<accession>A0ABQ8J2D3</accession>
<sequence length="1813" mass="201451">MTSINQHFQRSFALLFNTKQTPSQQQQSSFTNHVVQASASRSSTSPNGSSSYDHSNIYDKSTADAVYSGNDNGANRNDEHQPENAKHSKDDDNDNDGHFSANKKSLSASSSSSSSSAMVSSSTSPVNHNQTATTTTTTAMTVAKSIDSSLDAKRCCSRNSDNSNNSASNNSGLLISTTNSNDQSPDSNPNHSNGKYIAYNQTKSHHHRPRYQLCKRRYLRRLQLLHTPMIKRKLPASFWKFNSPFSCYYYAAPLYPSTQQSNAAMTSANAVVVPTNPVIGSNYSTYQSAVNPNRHGQLQQQPSYESQNPSSSYGSMHHAAASSQFESSAYSTAITDQISSSSSYPLYESDSLSNRLKSLDDVTGNHQSISQLHTQHSSSSAYSATRPLSLSVSMTIGASASSISPTITTTSTTTSAISTGQALTTTTFASTKPLAATAALATSLNNNDLTLDMSIHISPNITLTGSSSGSRCGSYQCYLGLLQSSFNSDSYYYHHNHHQHANNAKSTTASSSFASTPPIMSNNQSSTALVNPMMVNDYSHASQSYASSLYPPTASLAPTQSSSQSSPSSTNSATIATDAWSRYQPHHHQGSHYPTSFTQMMVQMQQQQQHTGPYSHAQHRSCYYPSEQYHGHNQDMMDMTNPSSYPNESHSSLAQSGSVDPSLAAISSSNYPPSYHGHFQSHHQHLDQTESLNQASHPHHQQQQYQQQQQPQHSAFTASTPFIAMAAAVRSYHDVFNNSNNINHTTGHPCPPVPSTATAVTNNTTPVSTSTSVTVSLESPLSSKFSVFVLLICFVCAQKLCEKSVLFIIHHSPFSKMLPITPVSAAIIAGCNGNSISNNAITDTQLTTTINSSSYHHPHYHNHHRSPNHHSDKVKRYLDYCRQLQQSIGTGLSSGSSLESISSKCIDNRLSSLSTNNQSSPAVTNHSTNNDCHQMNDDDDNETFLLDTWLENKLQASFKQLNCILRNHHAGYIGDESDCEIFFIHHRPQQFCDNHIDSQTDLLLSNQTPIDNGGDQVNKSNDNDCLKICIEQLEKIICNNHHPLKQNANLSCMILTRPNDELRPNNLLYVYPPAEDLANHCDQSSSSKPPPPPISKKNGYPNWDNPNSRLTRLSGMFVTLFDVMIKLEQRRHQSTSTPTSHGLIDVLSMSSLQLSGIDDYNQFDDIMSQYRISFVIENDDEDAPIIMAIAMPIDGFMANDARIMAKLLYDSLRIAFGSIRTAFSNHFHNNHHQPVCLMTPPHSNATFGYLNRILLTLNTMLGLSSLNDHVVDNNHNGFIINSLRLSGTFPIASSINTTFALQHLLMDDMAMLNLCKYLNDYDSLDWIDESIRFYRDGHDIEQALSEHFARCLGSVDDPPKHGKSSSAQPCSSSSSLLMDNNHIFDLLEIELTFFTVIGSCLFYRACLVKSHLPNDCLSAIHRYLYTRAIHALASHGDYHLVNFIRFHHAISTDESCNDGKTDLFLLILGHGHLIHCTVVQVYRFDRSGHMRFNDKYGSEKSKSLKQNEPLQLPSSFAFYVFIKESFHDKTQPFTKLDDTFSDDMMAVRSCRSGSHSNYSIAESLSNASLYSQSTIHSTLTNLSSSFHPIHSLSAFHAKQSFPPHLPDSMVCYLNIEQDAETFYAPILNVSQSGNTEQWLANLTSELLTRINQMRENLQSMCLVEMKRRQRLRSSSMHVGDTDNINSCRSITAIKSSKTIILKYIANGQPISKDNQMQHSPQIALEMAILLIGDCHIKYLFHIDQDQIIDEFYACFLLKHQSNKQQASLNESFNKLLFGPDHRQHSYRIGQPDSILANFDQFIESVRLENRYQR</sequence>
<evidence type="ECO:0000256" key="1">
    <source>
        <dbReference type="SAM" id="MobiDB-lite"/>
    </source>
</evidence>
<proteinExistence type="predicted"/>
<feature type="region of interest" description="Disordered" evidence="1">
    <location>
        <begin position="554"/>
        <end position="573"/>
    </location>
</feature>
<name>A0ABQ8J2D3_DERPT</name>
<evidence type="ECO:0000313" key="3">
    <source>
        <dbReference type="EMBL" id="KAH9416719.1"/>
    </source>
</evidence>
<dbReference type="Pfam" id="PF19032">
    <property type="entry name" value="Intu_longin_2"/>
    <property type="match status" value="1"/>
</dbReference>